<dbReference type="GO" id="GO:0035515">
    <property type="term" value="F:oxidative RNA demethylase activity"/>
    <property type="evidence" value="ECO:0007669"/>
    <property type="project" value="TreeGrafter"/>
</dbReference>
<evidence type="ECO:0000256" key="9">
    <source>
        <dbReference type="ARBA" id="ARBA00055649"/>
    </source>
</evidence>
<feature type="binding site" evidence="14">
    <location>
        <position position="147"/>
    </location>
    <ligand>
        <name>substrate</name>
    </ligand>
</feature>
<dbReference type="FunFam" id="2.60.120.590:FF:000005">
    <property type="entry name" value="Alpha-ketoglutarate-dependent dioxygenase AlkB"/>
    <property type="match status" value="1"/>
</dbReference>
<feature type="binding site" evidence="14">
    <location>
        <begin position="132"/>
        <end position="134"/>
    </location>
    <ligand>
        <name>2-oxoglutarate</name>
        <dbReference type="ChEBI" id="CHEBI:16810"/>
    </ligand>
</feature>
<evidence type="ECO:0000256" key="10">
    <source>
        <dbReference type="ARBA" id="ARBA00066725"/>
    </source>
</evidence>
<dbReference type="GO" id="GO:0006281">
    <property type="term" value="P:DNA repair"/>
    <property type="evidence" value="ECO:0007669"/>
    <property type="project" value="UniProtKB-KW"/>
</dbReference>
<comment type="similarity">
    <text evidence="1">Belongs to the alkB family.</text>
</comment>
<dbReference type="GO" id="GO:0035516">
    <property type="term" value="F:broad specificity oxidative DNA demethylase activity"/>
    <property type="evidence" value="ECO:0007669"/>
    <property type="project" value="UniProtKB-EC"/>
</dbReference>
<protein>
    <recommendedName>
        <fullName evidence="11">Alpha-ketoglutarate-dependent dioxygenase AlkB</fullName>
        <ecNumber evidence="10">1.14.11.33</ecNumber>
    </recommendedName>
    <alternativeName>
        <fullName evidence="12">Alkylated DNA repair protein AlkB</fullName>
    </alternativeName>
    <alternativeName>
        <fullName evidence="13">DNA oxidative demethylase AlkB</fullName>
    </alternativeName>
</protein>
<dbReference type="EC" id="1.14.11.33" evidence="10"/>
<keyword evidence="3" id="KW-0227">DNA damage</keyword>
<dbReference type="GO" id="GO:0035513">
    <property type="term" value="P:oxidative RNA demethylation"/>
    <property type="evidence" value="ECO:0007669"/>
    <property type="project" value="TreeGrafter"/>
</dbReference>
<dbReference type="InterPro" id="IPR004574">
    <property type="entry name" value="Alkb"/>
</dbReference>
<dbReference type="PROSITE" id="PS51471">
    <property type="entry name" value="FE2OG_OXY"/>
    <property type="match status" value="1"/>
</dbReference>
<dbReference type="NCBIfam" id="NF011930">
    <property type="entry name" value="PRK15401.1"/>
    <property type="match status" value="1"/>
</dbReference>
<organism evidence="17 18">
    <name type="scientific">Pseudomonas syringae</name>
    <dbReference type="NCBI Taxonomy" id="317"/>
    <lineage>
        <taxon>Bacteria</taxon>
        <taxon>Pseudomonadati</taxon>
        <taxon>Pseudomonadota</taxon>
        <taxon>Gammaproteobacteria</taxon>
        <taxon>Pseudomonadales</taxon>
        <taxon>Pseudomonadaceae</taxon>
        <taxon>Pseudomonas</taxon>
    </lineage>
</organism>
<comment type="catalytic activity">
    <reaction evidence="8">
        <text>a methylated nucleobase within DNA + 2-oxoglutarate + O2 = a nucleobase within DNA + formaldehyde + succinate + CO2</text>
        <dbReference type="Rhea" id="RHEA:30299"/>
        <dbReference type="Rhea" id="RHEA-COMP:12192"/>
        <dbReference type="Rhea" id="RHEA-COMP:12193"/>
        <dbReference type="ChEBI" id="CHEBI:15379"/>
        <dbReference type="ChEBI" id="CHEBI:16526"/>
        <dbReference type="ChEBI" id="CHEBI:16810"/>
        <dbReference type="ChEBI" id="CHEBI:16842"/>
        <dbReference type="ChEBI" id="CHEBI:30031"/>
        <dbReference type="ChEBI" id="CHEBI:32875"/>
        <dbReference type="ChEBI" id="CHEBI:64428"/>
        <dbReference type="EC" id="1.14.11.33"/>
    </reaction>
</comment>
<dbReference type="Pfam" id="PF13532">
    <property type="entry name" value="2OG-FeII_Oxy_2"/>
    <property type="match status" value="1"/>
</dbReference>
<dbReference type="InterPro" id="IPR037151">
    <property type="entry name" value="AlkB-like_sf"/>
</dbReference>
<dbReference type="EMBL" id="MTSA01000005">
    <property type="protein sequence ID" value="OUM08026.1"/>
    <property type="molecule type" value="Genomic_DNA"/>
</dbReference>
<evidence type="ECO:0000256" key="4">
    <source>
        <dbReference type="ARBA" id="ARBA00022964"/>
    </source>
</evidence>
<dbReference type="GO" id="GO:0008198">
    <property type="term" value="F:ferrous iron binding"/>
    <property type="evidence" value="ECO:0007669"/>
    <property type="project" value="TreeGrafter"/>
</dbReference>
<keyword evidence="4 17" id="KW-0223">Dioxygenase</keyword>
<evidence type="ECO:0000256" key="13">
    <source>
        <dbReference type="ARBA" id="ARBA00082512"/>
    </source>
</evidence>
<evidence type="ECO:0000256" key="7">
    <source>
        <dbReference type="ARBA" id="ARBA00023204"/>
    </source>
</evidence>
<evidence type="ECO:0000256" key="12">
    <source>
        <dbReference type="ARBA" id="ARBA00080712"/>
    </source>
</evidence>
<feature type="binding site" evidence="15">
    <location>
        <position position="145"/>
    </location>
    <ligand>
        <name>Fe cation</name>
        <dbReference type="ChEBI" id="CHEBI:24875"/>
        <note>catalytic</note>
    </ligand>
</feature>
<dbReference type="RefSeq" id="WP_084915861.1">
    <property type="nucleotide sequence ID" value="NZ_MTSA01000005.1"/>
</dbReference>
<name>A0A244EU64_PSESX</name>
<feature type="binding site" evidence="14">
    <location>
        <begin position="216"/>
        <end position="222"/>
    </location>
    <ligand>
        <name>2-oxoglutarate</name>
        <dbReference type="ChEBI" id="CHEBI:16810"/>
    </ligand>
</feature>
<dbReference type="OrthoDB" id="9796932at2"/>
<dbReference type="SUPFAM" id="SSF51197">
    <property type="entry name" value="Clavaminate synthase-like"/>
    <property type="match status" value="1"/>
</dbReference>
<comment type="caution">
    <text evidence="17">The sequence shown here is derived from an EMBL/GenBank/DDBJ whole genome shotgun (WGS) entry which is preliminary data.</text>
</comment>
<evidence type="ECO:0000256" key="6">
    <source>
        <dbReference type="ARBA" id="ARBA00023004"/>
    </source>
</evidence>
<feature type="domain" description="Fe2OG dioxygenase" evidence="16">
    <location>
        <begin position="125"/>
        <end position="225"/>
    </location>
</feature>
<feature type="binding site" evidence="14">
    <location>
        <position position="173"/>
    </location>
    <ligand>
        <name>substrate</name>
    </ligand>
</feature>
<dbReference type="InterPro" id="IPR027450">
    <property type="entry name" value="AlkB-like"/>
</dbReference>
<evidence type="ECO:0000256" key="5">
    <source>
        <dbReference type="ARBA" id="ARBA00023002"/>
    </source>
</evidence>
<keyword evidence="7" id="KW-0234">DNA repair</keyword>
<feature type="binding site" evidence="15">
    <location>
        <position position="143"/>
    </location>
    <ligand>
        <name>Fe cation</name>
        <dbReference type="ChEBI" id="CHEBI:24875"/>
        <note>catalytic</note>
    </ligand>
</feature>
<evidence type="ECO:0000256" key="3">
    <source>
        <dbReference type="ARBA" id="ARBA00022763"/>
    </source>
</evidence>
<dbReference type="PANTHER" id="PTHR16557:SF2">
    <property type="entry name" value="NUCLEIC ACID DIOXYGENASE ALKBH1"/>
    <property type="match status" value="1"/>
</dbReference>
<evidence type="ECO:0000256" key="14">
    <source>
        <dbReference type="PIRSR" id="PIRSR604574-1"/>
    </source>
</evidence>
<dbReference type="Gene3D" id="2.60.120.590">
    <property type="entry name" value="Alpha-ketoglutarate-dependent dioxygenase AlkB-like"/>
    <property type="match status" value="1"/>
</dbReference>
<dbReference type="GO" id="GO:0005737">
    <property type="term" value="C:cytoplasm"/>
    <property type="evidence" value="ECO:0007669"/>
    <property type="project" value="TreeGrafter"/>
</dbReference>
<proteinExistence type="inferred from homology"/>
<evidence type="ECO:0000256" key="15">
    <source>
        <dbReference type="PIRSR" id="PIRSR604574-2"/>
    </source>
</evidence>
<keyword evidence="2 15" id="KW-0479">Metal-binding</keyword>
<evidence type="ECO:0000256" key="1">
    <source>
        <dbReference type="ARBA" id="ARBA00007879"/>
    </source>
</evidence>
<evidence type="ECO:0000256" key="8">
    <source>
        <dbReference type="ARBA" id="ARBA00050106"/>
    </source>
</evidence>
<dbReference type="InterPro" id="IPR005123">
    <property type="entry name" value="Oxoglu/Fe-dep_dioxygenase_dom"/>
</dbReference>
<evidence type="ECO:0000256" key="2">
    <source>
        <dbReference type="ARBA" id="ARBA00022723"/>
    </source>
</evidence>
<accession>A0A244EU64</accession>
<feature type="binding site" evidence="14">
    <location>
        <begin position="88"/>
        <end position="90"/>
    </location>
    <ligand>
        <name>substrate</name>
    </ligand>
</feature>
<sequence>MQRKGDTPANFDLFADAVPQPCSDEQIGPGSWLFRGFALPVIARLLADLQTTVGLAPFRHMLTPGGLSMSAALSSCGQLGWITDRHGYRYSETDPQTGQQWPAMPDAFMQLAQRAALAAGYPGFTPDACLINRYVPGAKMSLHQDKDEHDHRWPVVSVSLGIPATFQFGGLQRSDKAQRISLFHGDVVVWGGEDRLRFHGILPIRQAAHPLLGEQRINLTFRKAGADN</sequence>
<keyword evidence="6 15" id="KW-0408">Iron</keyword>
<comment type="cofactor">
    <cofactor evidence="15">
        <name>Fe(2+)</name>
        <dbReference type="ChEBI" id="CHEBI:29033"/>
    </cofactor>
    <text evidence="15">Binds 1 Fe(2+) ion per subunit.</text>
</comment>
<keyword evidence="5" id="KW-0560">Oxidoreductase</keyword>
<evidence type="ECO:0000259" key="16">
    <source>
        <dbReference type="PROSITE" id="PS51471"/>
    </source>
</evidence>
<gene>
    <name evidence="17" type="ORF">BW686_08395</name>
</gene>
<evidence type="ECO:0000313" key="17">
    <source>
        <dbReference type="EMBL" id="OUM08026.1"/>
    </source>
</evidence>
<evidence type="ECO:0000256" key="11">
    <source>
        <dbReference type="ARBA" id="ARBA00072243"/>
    </source>
</evidence>
<comment type="function">
    <text evidence="9">Dioxygenase that repairs alkylated DNA and RNA containing 3-methylcytosine or 1-methyladenine by oxidative demethylation. Has highest activity towards 3-methylcytosine. Has lower activity towards alkylated DNA containing ethenoadenine, and no detectable activity towards 1-methylguanine or 3-methylthymine. Accepts double-stranded and single-stranded substrates. Requires molecular oxygen, alpha-ketoglutarate and iron. Provides extensive resistance to alkylating agents such as MMS and DMS (SN2 agents), but not to MMNG and MNU (SN1 agents).</text>
</comment>
<feature type="binding site" evidence="15">
    <location>
        <position position="199"/>
    </location>
    <ligand>
        <name>Fe cation</name>
        <dbReference type="ChEBI" id="CHEBI:24875"/>
        <note>catalytic</note>
    </ligand>
</feature>
<dbReference type="PANTHER" id="PTHR16557">
    <property type="entry name" value="ALKYLATED DNA REPAIR PROTEIN ALKB-RELATED"/>
    <property type="match status" value="1"/>
</dbReference>
<dbReference type="AlphaFoldDB" id="A0A244EU64"/>
<feature type="binding site" evidence="14">
    <location>
        <position position="81"/>
    </location>
    <ligand>
        <name>substrate</name>
    </ligand>
</feature>
<reference evidence="17 18" key="1">
    <citation type="submission" date="2017-01" db="EMBL/GenBank/DDBJ databases">
        <authorList>
            <person name="Mah S.A."/>
            <person name="Swanson W.J."/>
            <person name="Moy G.W."/>
            <person name="Vacquier V.D."/>
        </authorList>
    </citation>
    <scope>NUCLEOTIDE SEQUENCE [LARGE SCALE GENOMIC DNA]</scope>
    <source>
        <strain evidence="17">PDD-32b-74</strain>
    </source>
</reference>
<evidence type="ECO:0000313" key="18">
    <source>
        <dbReference type="Proteomes" id="UP000195128"/>
    </source>
</evidence>
<dbReference type="Proteomes" id="UP000195128">
    <property type="component" value="Unassembled WGS sequence"/>
</dbReference>